<dbReference type="EMBL" id="SELW01000071">
    <property type="protein sequence ID" value="TID30969.1"/>
    <property type="molecule type" value="Genomic_DNA"/>
</dbReference>
<gene>
    <name evidence="1" type="ORF">CANINC_000415</name>
</gene>
<dbReference type="AlphaFoldDB" id="A0A4T0X688"/>
<proteinExistence type="predicted"/>
<feature type="non-terminal residue" evidence="1">
    <location>
        <position position="1"/>
    </location>
</feature>
<reference evidence="1 2" key="1">
    <citation type="journal article" date="2019" name="Front. Genet.">
        <title>Whole-Genome Sequencing of the Opportunistic Yeast Pathogen Candida inconspicua Uncovers Its Hybrid Origin.</title>
        <authorList>
            <person name="Mixao V."/>
            <person name="Hansen A.P."/>
            <person name="Saus E."/>
            <person name="Boekhout T."/>
            <person name="Lass-Florl C."/>
            <person name="Gabaldon T."/>
        </authorList>
    </citation>
    <scope>NUCLEOTIDE SEQUENCE [LARGE SCALE GENOMIC DNA]</scope>
    <source>
        <strain evidence="1 2">CBS 180</strain>
    </source>
</reference>
<name>A0A4T0X688_9ASCO</name>
<keyword evidence="2" id="KW-1185">Reference proteome</keyword>
<protein>
    <submittedName>
        <fullName evidence="1">Uncharacterized protein</fullName>
    </submittedName>
</protein>
<evidence type="ECO:0000313" key="2">
    <source>
        <dbReference type="Proteomes" id="UP000307173"/>
    </source>
</evidence>
<sequence>NIHLNTVLGLRISNVSFNEYENTGVLKNHMDILWENCKLRRLDFDFTQCHLLDVLILDRIIEILAHIQKHHNYNVYVSVSLPINKNLVLDDQYLDILSRFKKELVNICMVNVLIPKELKRKSMSWPEMVKQVFQNLTQQIREIDSDGSMFVGKLNKYLGVIFDCDVSSIDGSTLTSAVRKSVIHGERKNMSHMDFLNIWEWCRRNEIGHLQLKWYLSNSKNLDQVMRQYRNVLINNENLPLPQELLEITSAEMTIDAQLPEYENEQQNELELTRLPSYRTVCS</sequence>
<evidence type="ECO:0000313" key="1">
    <source>
        <dbReference type="EMBL" id="TID30969.1"/>
    </source>
</evidence>
<dbReference type="Proteomes" id="UP000307173">
    <property type="component" value="Unassembled WGS sequence"/>
</dbReference>
<accession>A0A4T0X688</accession>
<dbReference type="OrthoDB" id="10448101at2759"/>
<organism evidence="1 2">
    <name type="scientific">Pichia inconspicua</name>
    <dbReference type="NCBI Taxonomy" id="52247"/>
    <lineage>
        <taxon>Eukaryota</taxon>
        <taxon>Fungi</taxon>
        <taxon>Dikarya</taxon>
        <taxon>Ascomycota</taxon>
        <taxon>Saccharomycotina</taxon>
        <taxon>Pichiomycetes</taxon>
        <taxon>Pichiales</taxon>
        <taxon>Pichiaceae</taxon>
        <taxon>Pichia</taxon>
    </lineage>
</organism>
<comment type="caution">
    <text evidence="1">The sequence shown here is derived from an EMBL/GenBank/DDBJ whole genome shotgun (WGS) entry which is preliminary data.</text>
</comment>